<gene>
    <name evidence="3" type="ORF">CLV54_3204</name>
</gene>
<dbReference type="AlphaFoldDB" id="A0A2M9BBL0"/>
<evidence type="ECO:0000256" key="2">
    <source>
        <dbReference type="SAM" id="MobiDB-lite"/>
    </source>
</evidence>
<protein>
    <submittedName>
        <fullName evidence="3">Uncharacterized protein</fullName>
    </submittedName>
</protein>
<comment type="caution">
    <text evidence="3">The sequence shown here is derived from an EMBL/GenBank/DDBJ whole genome shotgun (WGS) entry which is preliminary data.</text>
</comment>
<feature type="compositionally biased region" description="Basic and acidic residues" evidence="2">
    <location>
        <begin position="313"/>
        <end position="336"/>
    </location>
</feature>
<dbReference type="Proteomes" id="UP000230161">
    <property type="component" value="Unassembled WGS sequence"/>
</dbReference>
<reference evidence="3 4" key="1">
    <citation type="submission" date="2017-11" db="EMBL/GenBank/DDBJ databases">
        <title>Genomic Encyclopedia of Archaeal and Bacterial Type Strains, Phase II (KMG-II): From Individual Species to Whole Genera.</title>
        <authorList>
            <person name="Goeker M."/>
        </authorList>
    </citation>
    <scope>NUCLEOTIDE SEQUENCE [LARGE SCALE GENOMIC DNA]</scope>
    <source>
        <strain evidence="3 4">DSM 25625</strain>
    </source>
</reference>
<evidence type="ECO:0000256" key="1">
    <source>
        <dbReference type="SAM" id="Coils"/>
    </source>
</evidence>
<accession>A0A2M9BBL0</accession>
<feature type="compositionally biased region" description="Polar residues" evidence="2">
    <location>
        <begin position="169"/>
        <end position="187"/>
    </location>
</feature>
<feature type="coiled-coil region" evidence="1">
    <location>
        <begin position="57"/>
        <end position="98"/>
    </location>
</feature>
<proteinExistence type="predicted"/>
<organism evidence="3 4">
    <name type="scientific">Compostimonas suwonensis</name>
    <dbReference type="NCBI Taxonomy" id="1048394"/>
    <lineage>
        <taxon>Bacteria</taxon>
        <taxon>Bacillati</taxon>
        <taxon>Actinomycetota</taxon>
        <taxon>Actinomycetes</taxon>
        <taxon>Micrococcales</taxon>
        <taxon>Microbacteriaceae</taxon>
        <taxon>Compostimonas</taxon>
    </lineage>
</organism>
<keyword evidence="4" id="KW-1185">Reference proteome</keyword>
<sequence length="336" mass="37565">MTRGREANRLHIVAESMAEARAQFVDAMERDPADRGIDHATRAAKEAVRGFVSDGPVKLVTEELARLDYEAERARRQAERWEQIAERLDAQRAVQRAEDDESIAALHTAENEAARVRAEVAGPLTAQAAHDGKTYLGAVEGEAAARARLATVGRFGRRKARAEHRTATEHTQSLREQVSTEWGTTPSGPDCLPEWASRVAAKRAETTPRVTDAARTIEAAIADREATLGRHEQERLALLVSEYGAERVRPDRLGMRIVKPHRDARDARARAAMSRAEAEELRDLPITEAAQRVEVRRAEQKNARQRAAQRARQLHDPFEHNPHRSNPRREGPTRSV</sequence>
<feature type="region of interest" description="Disordered" evidence="2">
    <location>
        <begin position="158"/>
        <end position="190"/>
    </location>
</feature>
<feature type="region of interest" description="Disordered" evidence="2">
    <location>
        <begin position="295"/>
        <end position="336"/>
    </location>
</feature>
<name>A0A2M9BBL0_9MICO</name>
<dbReference type="EMBL" id="PGFB01000006">
    <property type="protein sequence ID" value="PJJ55314.1"/>
    <property type="molecule type" value="Genomic_DNA"/>
</dbReference>
<evidence type="ECO:0000313" key="4">
    <source>
        <dbReference type="Proteomes" id="UP000230161"/>
    </source>
</evidence>
<evidence type="ECO:0000313" key="3">
    <source>
        <dbReference type="EMBL" id="PJJ55314.1"/>
    </source>
</evidence>
<keyword evidence="1" id="KW-0175">Coiled coil</keyword>